<sequence length="80" mass="9097">MKIFTLSFLLLTISFIQGCGEEEVKTVEWYKNHQTERIDLLKLCKNDINKAKTPNCINASNAQSKINLENMLHGDGISIK</sequence>
<dbReference type="NCBIfam" id="NF033894">
    <property type="entry name" value="Eex_IncN"/>
    <property type="match status" value="1"/>
</dbReference>
<reference evidence="1" key="1">
    <citation type="journal article" date="2015" name="MBio">
        <title>Eco-Evolutionary Dynamics of Episomes among Ecologically Cohesive Bacterial Populations.</title>
        <authorList>
            <person name="Xue H."/>
            <person name="Cordero O.X."/>
            <person name="Camas F.M."/>
            <person name="Trimble W."/>
            <person name="Meyer F."/>
            <person name="Guglielmini J."/>
            <person name="Rocha E.P."/>
            <person name="Polz M.F."/>
        </authorList>
    </citation>
    <scope>NUCLEOTIDE SEQUENCE</scope>
    <source>
        <strain evidence="1">FF_273</strain>
    </source>
</reference>
<evidence type="ECO:0000313" key="1">
    <source>
        <dbReference type="EMBL" id="AKN40892.1"/>
    </source>
</evidence>
<accession>A0A0H4A1R4</accession>
<dbReference type="AlphaFoldDB" id="A0A0H4A1R4"/>
<dbReference type="EMBL" id="KP795710">
    <property type="protein sequence ID" value="AKN40892.1"/>
    <property type="molecule type" value="Genomic_DNA"/>
</dbReference>
<organism evidence="1">
    <name type="scientific">Vibrio sp. FF_273</name>
    <dbReference type="NCBI Taxonomy" id="1652830"/>
    <lineage>
        <taxon>Bacteria</taxon>
        <taxon>Pseudomonadati</taxon>
        <taxon>Pseudomonadota</taxon>
        <taxon>Gammaproteobacteria</taxon>
        <taxon>Vibrionales</taxon>
        <taxon>Vibrionaceae</taxon>
        <taxon>Vibrio</taxon>
    </lineage>
</organism>
<name>A0A0H4A1R4_9VIBR</name>
<dbReference type="PROSITE" id="PS51257">
    <property type="entry name" value="PROKAR_LIPOPROTEIN"/>
    <property type="match status" value="1"/>
</dbReference>
<evidence type="ECO:0008006" key="2">
    <source>
        <dbReference type="Google" id="ProtNLM"/>
    </source>
</evidence>
<protein>
    <recommendedName>
        <fullName evidence="2">IncQ plasmid conjugative transfer protein TraG</fullName>
    </recommendedName>
</protein>
<proteinExistence type="predicted"/>
<dbReference type="InterPro" id="IPR047937">
    <property type="entry name" value="Eex_IncN-like"/>
</dbReference>